<evidence type="ECO:0000313" key="4">
    <source>
        <dbReference type="Proteomes" id="UP000663882"/>
    </source>
</evidence>
<comment type="caution">
    <text evidence="3">The sequence shown here is derived from an EMBL/GenBank/DDBJ whole genome shotgun (WGS) entry which is preliminary data.</text>
</comment>
<dbReference type="InterPro" id="IPR052577">
    <property type="entry name" value="VWA7"/>
</dbReference>
<proteinExistence type="predicted"/>
<gene>
    <name evidence="3" type="ORF">RFH988_LOCUS31643</name>
</gene>
<dbReference type="PANTHER" id="PTHR14905:SF7">
    <property type="entry name" value="VON WILLEBRAND FACTOR A DOMAIN-CONTAINING PROTEIN 7"/>
    <property type="match status" value="1"/>
</dbReference>
<feature type="chain" id="PRO_5032635394" description="VWA7 N-terminal domain-containing protein" evidence="1">
    <location>
        <begin position="19"/>
        <end position="610"/>
    </location>
</feature>
<feature type="domain" description="VWA7 N-terminal" evidence="2">
    <location>
        <begin position="265"/>
        <end position="498"/>
    </location>
</feature>
<dbReference type="InterPro" id="IPR056862">
    <property type="entry name" value="VWA7_N"/>
</dbReference>
<keyword evidence="1" id="KW-0732">Signal</keyword>
<feature type="signal peptide" evidence="1">
    <location>
        <begin position="1"/>
        <end position="18"/>
    </location>
</feature>
<sequence>MNIFSCLYIFVLFSAIIAFIPHPVIRFGGQAQDSITHTEIVQLGFIRSLARFFLDVKTQDRNKIDIQNFKNEHTIDELYQLAHPDWTKDKIKLYSYPLKSIIDAIQVRNVLVDLNPSTKNLPSAHFDSESFNESNHRIMRLRIKTFIPHPVIRFGGQAQDSITHTEIVQLGFIRSLARFFIDVKTQDRNKIDIQNFKNEHTIDELYQLAHPDWTKDKIKLYSYPLKSIIDAIQVRNVLVDLNPSTKNLPSAHFDSESFNESNHRIMRLRIKIDLNPSTKNLPSAHFDSESFNESNHRIMRLRIKIIEDVRDSNKNLDSTRGKIGDLLHTLQDFYSHSNWIEMGKTEINPYIGIQENIGRIAEINQATCHTRGCKKVLSNCNIFQAYFFKNCPMEYYDCKENIVDEINKQGILTSGYVSNQFNDKGEPVVKPSNVEKCSHGSVMDKTSHQVPIGGINKDAKTPMFSPHYYLHDQAAKFAIEATERFFNDLRKDIGDTNFDRLFAINPTEEQIQKAAIAIKDHEKFHFLTSTLSIGLSTGDINFDKTLKQRIQKIISLLFNIKDDTAPTYDLSDSEVDKSSVNIHAAPLLVDNSKTIKRRQFGRRRYKWIMI</sequence>
<evidence type="ECO:0000256" key="1">
    <source>
        <dbReference type="SAM" id="SignalP"/>
    </source>
</evidence>
<organism evidence="3 4">
    <name type="scientific">Rotaria sordida</name>
    <dbReference type="NCBI Taxonomy" id="392033"/>
    <lineage>
        <taxon>Eukaryota</taxon>
        <taxon>Metazoa</taxon>
        <taxon>Spiralia</taxon>
        <taxon>Gnathifera</taxon>
        <taxon>Rotifera</taxon>
        <taxon>Eurotatoria</taxon>
        <taxon>Bdelloidea</taxon>
        <taxon>Philodinida</taxon>
        <taxon>Philodinidae</taxon>
        <taxon>Rotaria</taxon>
    </lineage>
</organism>
<reference evidence="3" key="1">
    <citation type="submission" date="2021-02" db="EMBL/GenBank/DDBJ databases">
        <authorList>
            <person name="Nowell W R."/>
        </authorList>
    </citation>
    <scope>NUCLEOTIDE SEQUENCE</scope>
</reference>
<accession>A0A815GGW8</accession>
<dbReference type="AlphaFoldDB" id="A0A815GGW8"/>
<evidence type="ECO:0000313" key="3">
    <source>
        <dbReference type="EMBL" id="CAF1338374.1"/>
    </source>
</evidence>
<protein>
    <recommendedName>
        <fullName evidence="2">VWA7 N-terminal domain-containing protein</fullName>
    </recommendedName>
</protein>
<dbReference type="EMBL" id="CAJNOO010003462">
    <property type="protein sequence ID" value="CAF1338374.1"/>
    <property type="molecule type" value="Genomic_DNA"/>
</dbReference>
<dbReference type="Pfam" id="PF25107">
    <property type="entry name" value="VWA7_N"/>
    <property type="match status" value="1"/>
</dbReference>
<dbReference type="Proteomes" id="UP000663882">
    <property type="component" value="Unassembled WGS sequence"/>
</dbReference>
<dbReference type="OrthoDB" id="301415at2759"/>
<dbReference type="PANTHER" id="PTHR14905">
    <property type="entry name" value="NG37"/>
    <property type="match status" value="1"/>
</dbReference>
<evidence type="ECO:0000259" key="2">
    <source>
        <dbReference type="Pfam" id="PF25107"/>
    </source>
</evidence>
<name>A0A815GGW8_9BILA</name>